<accession>A0ABP0IYG7</accession>
<evidence type="ECO:0000313" key="3">
    <source>
        <dbReference type="Proteomes" id="UP001642484"/>
    </source>
</evidence>
<keyword evidence="3" id="KW-1185">Reference proteome</keyword>
<name>A0ABP0IYG7_9DINO</name>
<gene>
    <name evidence="2" type="ORF">CCMP2556_LOCUS8710</name>
</gene>
<reference evidence="2 3" key="1">
    <citation type="submission" date="2024-02" db="EMBL/GenBank/DDBJ databases">
        <authorList>
            <person name="Chen Y."/>
            <person name="Shah S."/>
            <person name="Dougan E. K."/>
            <person name="Thang M."/>
            <person name="Chan C."/>
        </authorList>
    </citation>
    <scope>NUCLEOTIDE SEQUENCE [LARGE SCALE GENOMIC DNA]</scope>
</reference>
<comment type="caution">
    <text evidence="2">The sequence shown here is derived from an EMBL/GenBank/DDBJ whole genome shotgun (WGS) entry which is preliminary data.</text>
</comment>
<dbReference type="Proteomes" id="UP001642484">
    <property type="component" value="Unassembled WGS sequence"/>
</dbReference>
<sequence>MKGRYMATLCNDLYDLIYWSAFLASLCGHTLTIATCGAAWLMRFDCGWLYADQRPDDMRGLESVAPCPRQGVHVAFVSTSPHWCHLQEPEQWLPGSHWAVLSCPVDDRGAFISSLPKSWWRHQRAELQAS</sequence>
<keyword evidence="1" id="KW-1133">Transmembrane helix</keyword>
<keyword evidence="1" id="KW-0812">Transmembrane</keyword>
<feature type="transmembrane region" description="Helical" evidence="1">
    <location>
        <begin position="16"/>
        <end position="41"/>
    </location>
</feature>
<dbReference type="EMBL" id="CAXAMN010003991">
    <property type="protein sequence ID" value="CAK9007140.1"/>
    <property type="molecule type" value="Genomic_DNA"/>
</dbReference>
<protein>
    <submittedName>
        <fullName evidence="2">Uncharacterized protein</fullName>
    </submittedName>
</protein>
<proteinExistence type="predicted"/>
<keyword evidence="1" id="KW-0472">Membrane</keyword>
<organism evidence="2 3">
    <name type="scientific">Durusdinium trenchii</name>
    <dbReference type="NCBI Taxonomy" id="1381693"/>
    <lineage>
        <taxon>Eukaryota</taxon>
        <taxon>Sar</taxon>
        <taxon>Alveolata</taxon>
        <taxon>Dinophyceae</taxon>
        <taxon>Suessiales</taxon>
        <taxon>Symbiodiniaceae</taxon>
        <taxon>Durusdinium</taxon>
    </lineage>
</organism>
<evidence type="ECO:0000313" key="2">
    <source>
        <dbReference type="EMBL" id="CAK9007140.1"/>
    </source>
</evidence>
<evidence type="ECO:0000256" key="1">
    <source>
        <dbReference type="SAM" id="Phobius"/>
    </source>
</evidence>